<sequence length="72" mass="8084">MTGLVLVREKLLSLSSPSLSSSMIIKTNVELHPQKSLTESTHIRIHIPLNLFTTFNRLVNPNNYDPSPLLES</sequence>
<keyword evidence="2" id="KW-1185">Reference proteome</keyword>
<reference evidence="2" key="1">
    <citation type="journal article" date="2022" name="Mol. Ecol. Resour.">
        <title>The genomes of chicory, endive, great burdock and yacon provide insights into Asteraceae palaeo-polyploidization history and plant inulin production.</title>
        <authorList>
            <person name="Fan W."/>
            <person name="Wang S."/>
            <person name="Wang H."/>
            <person name="Wang A."/>
            <person name="Jiang F."/>
            <person name="Liu H."/>
            <person name="Zhao H."/>
            <person name="Xu D."/>
            <person name="Zhang Y."/>
        </authorList>
    </citation>
    <scope>NUCLEOTIDE SEQUENCE [LARGE SCALE GENOMIC DNA]</scope>
    <source>
        <strain evidence="2">cv. Yunnan</strain>
    </source>
</reference>
<protein>
    <submittedName>
        <fullName evidence="1">Uncharacterized protein</fullName>
    </submittedName>
</protein>
<gene>
    <name evidence="1" type="ORF">L1987_79343</name>
</gene>
<evidence type="ECO:0000313" key="2">
    <source>
        <dbReference type="Proteomes" id="UP001056120"/>
    </source>
</evidence>
<evidence type="ECO:0000313" key="1">
    <source>
        <dbReference type="EMBL" id="KAI3696330.1"/>
    </source>
</evidence>
<dbReference type="EMBL" id="CM042043">
    <property type="protein sequence ID" value="KAI3696330.1"/>
    <property type="molecule type" value="Genomic_DNA"/>
</dbReference>
<name>A0ACB8ZG85_9ASTR</name>
<organism evidence="1 2">
    <name type="scientific">Smallanthus sonchifolius</name>
    <dbReference type="NCBI Taxonomy" id="185202"/>
    <lineage>
        <taxon>Eukaryota</taxon>
        <taxon>Viridiplantae</taxon>
        <taxon>Streptophyta</taxon>
        <taxon>Embryophyta</taxon>
        <taxon>Tracheophyta</taxon>
        <taxon>Spermatophyta</taxon>
        <taxon>Magnoliopsida</taxon>
        <taxon>eudicotyledons</taxon>
        <taxon>Gunneridae</taxon>
        <taxon>Pentapetalae</taxon>
        <taxon>asterids</taxon>
        <taxon>campanulids</taxon>
        <taxon>Asterales</taxon>
        <taxon>Asteraceae</taxon>
        <taxon>Asteroideae</taxon>
        <taxon>Heliantheae alliance</taxon>
        <taxon>Millerieae</taxon>
        <taxon>Smallanthus</taxon>
    </lineage>
</organism>
<reference evidence="1 2" key="2">
    <citation type="journal article" date="2022" name="Mol. Ecol. Resour.">
        <title>The genomes of chicory, endive, great burdock and yacon provide insights into Asteraceae paleo-polyploidization history and plant inulin production.</title>
        <authorList>
            <person name="Fan W."/>
            <person name="Wang S."/>
            <person name="Wang H."/>
            <person name="Wang A."/>
            <person name="Jiang F."/>
            <person name="Liu H."/>
            <person name="Zhao H."/>
            <person name="Xu D."/>
            <person name="Zhang Y."/>
        </authorList>
    </citation>
    <scope>NUCLEOTIDE SEQUENCE [LARGE SCALE GENOMIC DNA]</scope>
    <source>
        <strain evidence="2">cv. Yunnan</strain>
        <tissue evidence="1">Leaves</tissue>
    </source>
</reference>
<dbReference type="Proteomes" id="UP001056120">
    <property type="component" value="Linkage Group LG26"/>
</dbReference>
<comment type="caution">
    <text evidence="1">The sequence shown here is derived from an EMBL/GenBank/DDBJ whole genome shotgun (WGS) entry which is preliminary data.</text>
</comment>
<proteinExistence type="predicted"/>
<accession>A0ACB8ZG85</accession>